<dbReference type="InterPro" id="IPR051320">
    <property type="entry name" value="Viral_Replic_Matur_Polypro"/>
</dbReference>
<dbReference type="Pfam" id="PF17919">
    <property type="entry name" value="RT_RNaseH_2"/>
    <property type="match status" value="1"/>
</dbReference>
<dbReference type="InterPro" id="IPR041577">
    <property type="entry name" value="RT_RNaseH_2"/>
</dbReference>
<keyword evidence="3" id="KW-0695">RNA-directed DNA polymerase</keyword>
<comment type="caution">
    <text evidence="3">The sequence shown here is derived from an EMBL/GenBank/DDBJ whole genome shotgun (WGS) entry which is preliminary data.</text>
</comment>
<proteinExistence type="predicted"/>
<accession>A0A225VL89</accession>
<dbReference type="Proteomes" id="UP000198211">
    <property type="component" value="Unassembled WGS sequence"/>
</dbReference>
<organism evidence="3 4">
    <name type="scientific">Phytophthora megakarya</name>
    <dbReference type="NCBI Taxonomy" id="4795"/>
    <lineage>
        <taxon>Eukaryota</taxon>
        <taxon>Sar</taxon>
        <taxon>Stramenopiles</taxon>
        <taxon>Oomycota</taxon>
        <taxon>Peronosporomycetes</taxon>
        <taxon>Peronosporales</taxon>
        <taxon>Peronosporaceae</taxon>
        <taxon>Phytophthora</taxon>
    </lineage>
</organism>
<evidence type="ECO:0000313" key="3">
    <source>
        <dbReference type="EMBL" id="OWZ06331.1"/>
    </source>
</evidence>
<sequence length="286" mass="33124">MCQRVEDLLEAGIYRSKDLKSLTDLRFPGSLRSMQSFLGSLNYYNRFIEDYVIYASVLYELHEVEFVELEKRSDLRKIMNQNDPMVRDNDPPELQPAKPLDERAHKAFIALKTKIATTPILRHFDETRTPAVIVYASDWAISASLMQEHDGIYHHVTFASRTLKTKELKYNVTERKCWHGSIDLGSILQLFGGTRHQGPDEALHASLAVQVNGITRPLREMVSALGGVDSRDHKIYKRRRRDNGGDRCQHHAEVKDRRRLNRYRAAKEPKRRIQTPMPTVGREEEL</sequence>
<dbReference type="Gene3D" id="3.30.70.270">
    <property type="match status" value="1"/>
</dbReference>
<evidence type="ECO:0000313" key="4">
    <source>
        <dbReference type="Proteomes" id="UP000198211"/>
    </source>
</evidence>
<feature type="region of interest" description="Disordered" evidence="1">
    <location>
        <begin position="257"/>
        <end position="286"/>
    </location>
</feature>
<dbReference type="AlphaFoldDB" id="A0A225VL89"/>
<reference evidence="4" key="1">
    <citation type="submission" date="2017-03" db="EMBL/GenBank/DDBJ databases">
        <title>Phytopthora megakarya and P. palmivora, two closely related causual agents of cacao black pod achieved similar genome size and gene model numbers by different mechanisms.</title>
        <authorList>
            <person name="Ali S."/>
            <person name="Shao J."/>
            <person name="Larry D.J."/>
            <person name="Kronmiller B."/>
            <person name="Shen D."/>
            <person name="Strem M.D."/>
            <person name="Melnick R.L."/>
            <person name="Guiltinan M.J."/>
            <person name="Tyler B.M."/>
            <person name="Meinhardt L.W."/>
            <person name="Bailey B.A."/>
        </authorList>
    </citation>
    <scope>NUCLEOTIDE SEQUENCE [LARGE SCALE GENOMIC DNA]</scope>
    <source>
        <strain evidence="4">zdho120</strain>
    </source>
</reference>
<evidence type="ECO:0000256" key="1">
    <source>
        <dbReference type="SAM" id="MobiDB-lite"/>
    </source>
</evidence>
<name>A0A225VL89_9STRA</name>
<dbReference type="EMBL" id="NBNE01004008">
    <property type="protein sequence ID" value="OWZ06331.1"/>
    <property type="molecule type" value="Genomic_DNA"/>
</dbReference>
<dbReference type="GO" id="GO:0003964">
    <property type="term" value="F:RNA-directed DNA polymerase activity"/>
    <property type="evidence" value="ECO:0007669"/>
    <property type="project" value="UniProtKB-KW"/>
</dbReference>
<keyword evidence="4" id="KW-1185">Reference proteome</keyword>
<evidence type="ECO:0000259" key="2">
    <source>
        <dbReference type="Pfam" id="PF17919"/>
    </source>
</evidence>
<feature type="domain" description="Reverse transcriptase/retrotransposon-derived protein RNase H-like" evidence="2">
    <location>
        <begin position="101"/>
        <end position="177"/>
    </location>
</feature>
<dbReference type="PANTHER" id="PTHR33064">
    <property type="entry name" value="POL PROTEIN"/>
    <property type="match status" value="1"/>
</dbReference>
<dbReference type="PANTHER" id="PTHR33064:SF37">
    <property type="entry name" value="RIBONUCLEASE H"/>
    <property type="match status" value="1"/>
</dbReference>
<dbReference type="OrthoDB" id="10068564at2759"/>
<keyword evidence="3" id="KW-0548">Nucleotidyltransferase</keyword>
<dbReference type="InterPro" id="IPR043502">
    <property type="entry name" value="DNA/RNA_pol_sf"/>
</dbReference>
<keyword evidence="3" id="KW-0808">Transferase</keyword>
<protein>
    <submittedName>
        <fullName evidence="3">Reverse transcriptase</fullName>
    </submittedName>
</protein>
<feature type="compositionally biased region" description="Basic residues" evidence="1">
    <location>
        <begin position="257"/>
        <end position="273"/>
    </location>
</feature>
<gene>
    <name evidence="3" type="ORF">PHMEG_00021423</name>
</gene>
<dbReference type="InterPro" id="IPR043128">
    <property type="entry name" value="Rev_trsase/Diguanyl_cyclase"/>
</dbReference>
<dbReference type="SUPFAM" id="SSF56672">
    <property type="entry name" value="DNA/RNA polymerases"/>
    <property type="match status" value="1"/>
</dbReference>